<dbReference type="EMBL" id="ANMG01000053">
    <property type="protein sequence ID" value="EMD24901.1"/>
    <property type="molecule type" value="Genomic_DNA"/>
</dbReference>
<reference evidence="1 2" key="1">
    <citation type="submission" date="2012-10" db="EMBL/GenBank/DDBJ databases">
        <title>Genome assembly of Amycolatopsis azurea DSM 43854.</title>
        <authorList>
            <person name="Khatri I."/>
            <person name="Kaur I."/>
            <person name="Subramanian S."/>
            <person name="Mayilraj S."/>
        </authorList>
    </citation>
    <scope>NUCLEOTIDE SEQUENCE [LARGE SCALE GENOMIC DNA]</scope>
    <source>
        <strain evidence="1 2">DSM 43854</strain>
    </source>
</reference>
<evidence type="ECO:0000313" key="2">
    <source>
        <dbReference type="Proteomes" id="UP000014137"/>
    </source>
</evidence>
<sequence>MTTPEILARLEVPTVHKGTSAISVLQGPSTSFLDGRFDHRKEHANR</sequence>
<name>M2QDU0_9PSEU</name>
<dbReference type="PATRIC" id="fig|1238180.3.peg.5399"/>
<comment type="caution">
    <text evidence="1">The sequence shown here is derived from an EMBL/GenBank/DDBJ whole genome shotgun (WGS) entry which is preliminary data.</text>
</comment>
<organism evidence="1 2">
    <name type="scientific">Amycolatopsis azurea DSM 43854</name>
    <dbReference type="NCBI Taxonomy" id="1238180"/>
    <lineage>
        <taxon>Bacteria</taxon>
        <taxon>Bacillati</taxon>
        <taxon>Actinomycetota</taxon>
        <taxon>Actinomycetes</taxon>
        <taxon>Pseudonocardiales</taxon>
        <taxon>Pseudonocardiaceae</taxon>
        <taxon>Amycolatopsis</taxon>
    </lineage>
</organism>
<accession>M2QDU0</accession>
<gene>
    <name evidence="1" type="ORF">C791_5483</name>
</gene>
<evidence type="ECO:0000313" key="1">
    <source>
        <dbReference type="EMBL" id="EMD24901.1"/>
    </source>
</evidence>
<protein>
    <submittedName>
        <fullName evidence="1">Uncharacterized protein</fullName>
    </submittedName>
</protein>
<proteinExistence type="predicted"/>
<dbReference type="AlphaFoldDB" id="M2QDU0"/>
<dbReference type="Proteomes" id="UP000014137">
    <property type="component" value="Unassembled WGS sequence"/>
</dbReference>